<gene>
    <name evidence="5" type="primary">106674301</name>
</gene>
<organism evidence="5 6">
    <name type="scientific">Cimex lectularius</name>
    <name type="common">Bed bug</name>
    <name type="synonym">Acanthia lectularia</name>
    <dbReference type="NCBI Taxonomy" id="79782"/>
    <lineage>
        <taxon>Eukaryota</taxon>
        <taxon>Metazoa</taxon>
        <taxon>Ecdysozoa</taxon>
        <taxon>Arthropoda</taxon>
        <taxon>Hexapoda</taxon>
        <taxon>Insecta</taxon>
        <taxon>Pterygota</taxon>
        <taxon>Neoptera</taxon>
        <taxon>Paraneoptera</taxon>
        <taxon>Hemiptera</taxon>
        <taxon>Heteroptera</taxon>
        <taxon>Panheteroptera</taxon>
        <taxon>Cimicomorpha</taxon>
        <taxon>Cimicidae</taxon>
        <taxon>Cimex</taxon>
    </lineage>
</organism>
<evidence type="ECO:0000313" key="5">
    <source>
        <dbReference type="EnsemblMetazoa" id="XP_014262425.1"/>
    </source>
</evidence>
<dbReference type="GO" id="GO:0005737">
    <property type="term" value="C:cytoplasm"/>
    <property type="evidence" value="ECO:0007669"/>
    <property type="project" value="TreeGrafter"/>
</dbReference>
<dbReference type="PANTHER" id="PTHR20903:SF0">
    <property type="entry name" value="PREFOLDIN SUBUNIT 1"/>
    <property type="match status" value="1"/>
</dbReference>
<evidence type="ECO:0000256" key="1">
    <source>
        <dbReference type="ARBA" id="ARBA00008045"/>
    </source>
</evidence>
<evidence type="ECO:0000313" key="6">
    <source>
        <dbReference type="Proteomes" id="UP000494040"/>
    </source>
</evidence>
<evidence type="ECO:0000256" key="3">
    <source>
        <dbReference type="ARBA" id="ARBA00023186"/>
    </source>
</evidence>
<evidence type="ECO:0008006" key="7">
    <source>
        <dbReference type="Google" id="ProtNLM"/>
    </source>
</evidence>
<dbReference type="Gene3D" id="1.10.287.370">
    <property type="match status" value="1"/>
</dbReference>
<dbReference type="PANTHER" id="PTHR20903">
    <property type="entry name" value="PREFOLDIN SUBUNIT 1-RELATED"/>
    <property type="match status" value="1"/>
</dbReference>
<evidence type="ECO:0000256" key="2">
    <source>
        <dbReference type="ARBA" id="ARBA00011695"/>
    </source>
</evidence>
<dbReference type="Pfam" id="PF01920">
    <property type="entry name" value="Prefoldin_2"/>
    <property type="match status" value="1"/>
</dbReference>
<name>A0A8I6SAD6_CIMLE</name>
<dbReference type="OrthoDB" id="5242628at2759"/>
<accession>A0A8I6SAD6</accession>
<comment type="subunit">
    <text evidence="2">Heterohexamer of two PFD-alpha type and four PFD-beta type subunits.</text>
</comment>
<keyword evidence="6" id="KW-1185">Reference proteome</keyword>
<reference evidence="5" key="1">
    <citation type="submission" date="2022-01" db="UniProtKB">
        <authorList>
            <consortium name="EnsemblMetazoa"/>
        </authorList>
    </citation>
    <scope>IDENTIFICATION</scope>
</reference>
<evidence type="ECO:0000256" key="4">
    <source>
        <dbReference type="SAM" id="Coils"/>
    </source>
</evidence>
<proteinExistence type="inferred from homology"/>
<protein>
    <recommendedName>
        <fullName evidence="7">Prefoldin subunit 1</fullName>
    </recommendedName>
</protein>
<keyword evidence="4" id="KW-0175">Coiled coil</keyword>
<dbReference type="InterPro" id="IPR009053">
    <property type="entry name" value="Prefoldin"/>
</dbReference>
<dbReference type="CDD" id="cd23164">
    <property type="entry name" value="Prefoldin_1"/>
    <property type="match status" value="1"/>
</dbReference>
<dbReference type="OMA" id="REMIQQK"/>
<dbReference type="InterPro" id="IPR002777">
    <property type="entry name" value="PFD_beta-like"/>
</dbReference>
<sequence length="130" mass="14763">MCAAKVDMELKVAFTELHQKMVETTRKVKLMDLQAESLKKAKQKAEITGAVIKGLPENTKLYESIGRFFMVQPASVLISRLEEKSKLCENKRKNVEVEKSLLEKSLKESENNLREMVAHRRDNGGTSNIV</sequence>
<dbReference type="EnsemblMetazoa" id="XM_014406939.2">
    <property type="protein sequence ID" value="XP_014262425.1"/>
    <property type="gene ID" value="LOC106674301"/>
</dbReference>
<dbReference type="Proteomes" id="UP000494040">
    <property type="component" value="Unassembled WGS sequence"/>
</dbReference>
<dbReference type="KEGG" id="clec:106674301"/>
<dbReference type="GO" id="GO:0051082">
    <property type="term" value="F:unfolded protein binding"/>
    <property type="evidence" value="ECO:0007669"/>
    <property type="project" value="InterPro"/>
</dbReference>
<comment type="similarity">
    <text evidence="1">Belongs to the prefoldin subunit beta family.</text>
</comment>
<keyword evidence="3" id="KW-0143">Chaperone</keyword>
<feature type="coiled-coil region" evidence="4">
    <location>
        <begin position="78"/>
        <end position="119"/>
    </location>
</feature>
<dbReference type="GO" id="GO:0016272">
    <property type="term" value="C:prefoldin complex"/>
    <property type="evidence" value="ECO:0007669"/>
    <property type="project" value="InterPro"/>
</dbReference>
<dbReference type="AlphaFoldDB" id="A0A8I6SAD6"/>
<dbReference type="GO" id="GO:0044183">
    <property type="term" value="F:protein folding chaperone"/>
    <property type="evidence" value="ECO:0007669"/>
    <property type="project" value="TreeGrafter"/>
</dbReference>
<dbReference type="SUPFAM" id="SSF46579">
    <property type="entry name" value="Prefoldin"/>
    <property type="match status" value="1"/>
</dbReference>